<comment type="caution">
    <text evidence="3">The sequence shown here is derived from an EMBL/GenBank/DDBJ whole genome shotgun (WGS) entry which is preliminary data.</text>
</comment>
<dbReference type="Proteomes" id="UP000467841">
    <property type="component" value="Unassembled WGS sequence"/>
</dbReference>
<dbReference type="GO" id="GO:0000911">
    <property type="term" value="P:cytokinesis by cell plate formation"/>
    <property type="evidence" value="ECO:0007669"/>
    <property type="project" value="InterPro"/>
</dbReference>
<evidence type="ECO:0000256" key="1">
    <source>
        <dbReference type="SAM" id="Phobius"/>
    </source>
</evidence>
<keyword evidence="2" id="KW-0732">Signal</keyword>
<feature type="transmembrane region" description="Helical" evidence="1">
    <location>
        <begin position="224"/>
        <end position="246"/>
    </location>
</feature>
<evidence type="ECO:0000256" key="2">
    <source>
        <dbReference type="SAM" id="SignalP"/>
    </source>
</evidence>
<name>A0A6D2IWC1_9BRAS</name>
<sequence>MDLGLLFGTITMAALALVDNPGDPYATTLLWDIESSRVQPHQTLSVFGNLENSLTTLDRRYYLSRTKLLVGNLNLDYIIPYHHELRSDHGCVLVNAPHRFRYCGELGCNNVVQHSWNPPRPFERPYDVADRIMLQQVKQLIFERRLCDNILLASDDSDFSSTVKLLQRNRYTVFIAASSNAKPRYVGLSNNAWLWDLMSVATTPELSPEESEDILFKDVQNHNLFLAFSHGLVLVLLPSAWLTYFWRRALSLGIEVDIARQRLRFWIGRSAHSPSSHDAMEVEQGITELRKLRIERRLWEASRSNQ</sequence>
<dbReference type="PANTHER" id="PTHR31762:SF11">
    <property type="entry name" value="MYOSIN"/>
    <property type="match status" value="1"/>
</dbReference>
<reference evidence="3" key="1">
    <citation type="submission" date="2020-01" db="EMBL/GenBank/DDBJ databases">
        <authorList>
            <person name="Mishra B."/>
        </authorList>
    </citation>
    <scope>NUCLEOTIDE SEQUENCE [LARGE SCALE GENOMIC DNA]</scope>
</reference>
<proteinExistence type="predicted"/>
<accession>A0A6D2IWC1</accession>
<keyword evidence="4" id="KW-1185">Reference proteome</keyword>
<evidence type="ECO:0008006" key="5">
    <source>
        <dbReference type="Google" id="ProtNLM"/>
    </source>
</evidence>
<organism evidence="3 4">
    <name type="scientific">Microthlaspi erraticum</name>
    <dbReference type="NCBI Taxonomy" id="1685480"/>
    <lineage>
        <taxon>Eukaryota</taxon>
        <taxon>Viridiplantae</taxon>
        <taxon>Streptophyta</taxon>
        <taxon>Embryophyta</taxon>
        <taxon>Tracheophyta</taxon>
        <taxon>Spermatophyta</taxon>
        <taxon>Magnoliopsida</taxon>
        <taxon>eudicotyledons</taxon>
        <taxon>Gunneridae</taxon>
        <taxon>Pentapetalae</taxon>
        <taxon>rosids</taxon>
        <taxon>malvids</taxon>
        <taxon>Brassicales</taxon>
        <taxon>Brassicaceae</taxon>
        <taxon>Coluteocarpeae</taxon>
        <taxon>Microthlaspi</taxon>
    </lineage>
</organism>
<feature type="chain" id="PRO_5025430868" description="NYN domain-containing protein" evidence="2">
    <location>
        <begin position="17"/>
        <end position="306"/>
    </location>
</feature>
<dbReference type="PANTHER" id="PTHR31762">
    <property type="entry name" value="FAS-BINDING FACTOR-LIKE PROTEIN"/>
    <property type="match status" value="1"/>
</dbReference>
<gene>
    <name evidence="3" type="ORF">MERR_LOCUS18771</name>
</gene>
<keyword evidence="1" id="KW-0812">Transmembrane</keyword>
<dbReference type="EMBL" id="CACVBM020001107">
    <property type="protein sequence ID" value="CAA7031536.1"/>
    <property type="molecule type" value="Genomic_DNA"/>
</dbReference>
<dbReference type="AlphaFoldDB" id="A0A6D2IWC1"/>
<protein>
    <recommendedName>
        <fullName evidence="5">NYN domain-containing protein</fullName>
    </recommendedName>
</protein>
<feature type="signal peptide" evidence="2">
    <location>
        <begin position="1"/>
        <end position="16"/>
    </location>
</feature>
<dbReference type="InterPro" id="IPR040321">
    <property type="entry name" value="SCD2-like"/>
</dbReference>
<evidence type="ECO:0000313" key="3">
    <source>
        <dbReference type="EMBL" id="CAA7031536.1"/>
    </source>
</evidence>
<keyword evidence="1" id="KW-1133">Transmembrane helix</keyword>
<evidence type="ECO:0000313" key="4">
    <source>
        <dbReference type="Proteomes" id="UP000467841"/>
    </source>
</evidence>
<dbReference type="OrthoDB" id="1020868at2759"/>
<keyword evidence="1" id="KW-0472">Membrane</keyword>